<dbReference type="InterPro" id="IPR022764">
    <property type="entry name" value="Peptidase_S54_rhomboid_dom"/>
</dbReference>
<dbReference type="InterPro" id="IPR011990">
    <property type="entry name" value="TPR-like_helical_dom_sf"/>
</dbReference>
<dbReference type="PATRIC" id="fig|1303518.3.peg.2896"/>
<dbReference type="eggNOG" id="COG0457">
    <property type="taxonomic scope" value="Bacteria"/>
</dbReference>
<reference evidence="8" key="1">
    <citation type="submission" date="2013-03" db="EMBL/GenBank/DDBJ databases">
        <title>Genome sequence of Chthonomonas calidirosea, the first sequenced genome from the Armatimonadetes phylum (formally candidate division OP10).</title>
        <authorList>
            <person name="Lee K.C.Y."/>
            <person name="Morgan X.C."/>
            <person name="Dunfield P.F."/>
            <person name="Tamas I."/>
            <person name="Houghton K.M."/>
            <person name="Vyssotski M."/>
            <person name="Ryan J.L.J."/>
            <person name="Lagutin K."/>
            <person name="McDonald I.R."/>
            <person name="Stott M.B."/>
        </authorList>
    </citation>
    <scope>NUCLEOTIDE SEQUENCE [LARGE SCALE GENOMIC DNA]</scope>
    <source>
        <strain evidence="8">DSM 23976 / ICMP 18418 / T49</strain>
    </source>
</reference>
<keyword evidence="4 5" id="KW-0472">Membrane</keyword>
<comment type="subcellular location">
    <subcellularLocation>
        <location evidence="1">Membrane</location>
        <topology evidence="1">Multi-pass membrane protein</topology>
    </subcellularLocation>
</comment>
<feature type="domain" description="Peptidase S54 rhomboid" evidence="6">
    <location>
        <begin position="59"/>
        <end position="212"/>
    </location>
</feature>
<feature type="transmembrane region" description="Helical" evidence="5">
    <location>
        <begin position="192"/>
        <end position="211"/>
    </location>
</feature>
<sequence>MFLPYATDQPTERRPWMTLALAILQGLITLCLLLSAHFWPLDVNTLLYRYGLVPAHLHLLSLLTYSFLHADPAHLLLNLFFLWVFGTGVESAIGGGKLLALYLLSGAIGGWLQCLIILTLLPPDIARVPIIGASAACAGVVGVYAVRYYRARISFALLPIRPHVVLVVAIFLAGEIGSGLWRLWVGDTAYGVAHWAHIGGFVTGLTAAYLLRLPQKAQMAYLTRDAEQALEQNRPGAAIPRWEAVLQKHPDDANAHAELARAWEIMGDQEQAAIHFNTALDIYLKMRMRSMAVKLYLEMQSHHITQVALSPAQRYFLACALEEGEHLTEALTLFRQVAQENLHSPEAETALLKAAALCARYLHHHEEAQQLIALFQQRYPHSQWRHLADNLARELASASPSADSSASNPS</sequence>
<dbReference type="Gene3D" id="1.25.40.10">
    <property type="entry name" value="Tetratricopeptide repeat domain"/>
    <property type="match status" value="2"/>
</dbReference>
<evidence type="ECO:0000256" key="2">
    <source>
        <dbReference type="ARBA" id="ARBA00022692"/>
    </source>
</evidence>
<dbReference type="EMBL" id="HF951689">
    <property type="protein sequence ID" value="CCW36578.1"/>
    <property type="molecule type" value="Genomic_DNA"/>
</dbReference>
<dbReference type="AlphaFoldDB" id="S0F064"/>
<evidence type="ECO:0000256" key="3">
    <source>
        <dbReference type="ARBA" id="ARBA00022989"/>
    </source>
</evidence>
<dbReference type="Gene3D" id="1.20.1540.10">
    <property type="entry name" value="Rhomboid-like"/>
    <property type="match status" value="1"/>
</dbReference>
<feature type="transmembrane region" description="Helical" evidence="5">
    <location>
        <begin position="127"/>
        <end position="146"/>
    </location>
</feature>
<name>S0F064_CHTCT</name>
<evidence type="ECO:0000256" key="4">
    <source>
        <dbReference type="ARBA" id="ARBA00023136"/>
    </source>
</evidence>
<dbReference type="eggNOG" id="COG0705">
    <property type="taxonomic scope" value="Bacteria"/>
</dbReference>
<dbReference type="OrthoDB" id="9813074at2"/>
<evidence type="ECO:0000256" key="1">
    <source>
        <dbReference type="ARBA" id="ARBA00004141"/>
    </source>
</evidence>
<dbReference type="InterPro" id="IPR050925">
    <property type="entry name" value="Rhomboid_protease_S54"/>
</dbReference>
<dbReference type="SUPFAM" id="SSF144091">
    <property type="entry name" value="Rhomboid-like"/>
    <property type="match status" value="1"/>
</dbReference>
<accession>S0F064</accession>
<dbReference type="InterPro" id="IPR035952">
    <property type="entry name" value="Rhomboid-like_sf"/>
</dbReference>
<feature type="transmembrane region" description="Helical" evidence="5">
    <location>
        <begin position="46"/>
        <end position="68"/>
    </location>
</feature>
<dbReference type="PANTHER" id="PTHR43731">
    <property type="entry name" value="RHOMBOID PROTEASE"/>
    <property type="match status" value="1"/>
</dbReference>
<evidence type="ECO:0000256" key="5">
    <source>
        <dbReference type="SAM" id="Phobius"/>
    </source>
</evidence>
<organism evidence="7 8">
    <name type="scientific">Chthonomonas calidirosea (strain DSM 23976 / ICMP 18418 / T49)</name>
    <dbReference type="NCBI Taxonomy" id="1303518"/>
    <lineage>
        <taxon>Bacteria</taxon>
        <taxon>Bacillati</taxon>
        <taxon>Armatimonadota</taxon>
        <taxon>Chthonomonadia</taxon>
        <taxon>Chthonomonadales</taxon>
        <taxon>Chthonomonadaceae</taxon>
        <taxon>Chthonomonas</taxon>
    </lineage>
</organism>
<dbReference type="Proteomes" id="UP000014227">
    <property type="component" value="Chromosome I"/>
</dbReference>
<proteinExistence type="predicted"/>
<evidence type="ECO:0000259" key="6">
    <source>
        <dbReference type="Pfam" id="PF01694"/>
    </source>
</evidence>
<gene>
    <name evidence="7" type="ORF">CCALI_02790</name>
</gene>
<dbReference type="PANTHER" id="PTHR43731:SF26">
    <property type="entry name" value="RHOMBOID-LIKE PROTEIN 10, CHLOROPLASTIC"/>
    <property type="match status" value="1"/>
</dbReference>
<protein>
    <submittedName>
        <fullName evidence="7">Uncharacterized membrane protein (Homolog of Drosophila rhomboid)</fullName>
    </submittedName>
</protein>
<dbReference type="RefSeq" id="WP_016484083.1">
    <property type="nucleotide sequence ID" value="NC_021487.1"/>
</dbReference>
<dbReference type="HOGENOM" id="CLU_670301_0_0_0"/>
<dbReference type="SUPFAM" id="SSF48452">
    <property type="entry name" value="TPR-like"/>
    <property type="match status" value="1"/>
</dbReference>
<dbReference type="InParanoid" id="S0F064"/>
<dbReference type="STRING" id="454171.CP488_01298"/>
<feature type="transmembrane region" description="Helical" evidence="5">
    <location>
        <begin position="153"/>
        <end position="172"/>
    </location>
</feature>
<evidence type="ECO:0000313" key="8">
    <source>
        <dbReference type="Proteomes" id="UP000014227"/>
    </source>
</evidence>
<evidence type="ECO:0000313" key="7">
    <source>
        <dbReference type="EMBL" id="CCW36578.1"/>
    </source>
</evidence>
<keyword evidence="8" id="KW-1185">Reference proteome</keyword>
<dbReference type="KEGG" id="ccz:CCALI_02790"/>
<keyword evidence="3 5" id="KW-1133">Transmembrane helix</keyword>
<feature type="transmembrane region" description="Helical" evidence="5">
    <location>
        <begin position="74"/>
        <end position="93"/>
    </location>
</feature>
<keyword evidence="2 5" id="KW-0812">Transmembrane</keyword>
<feature type="transmembrane region" description="Helical" evidence="5">
    <location>
        <begin position="100"/>
        <end position="121"/>
    </location>
</feature>
<dbReference type="GO" id="GO:0004252">
    <property type="term" value="F:serine-type endopeptidase activity"/>
    <property type="evidence" value="ECO:0007669"/>
    <property type="project" value="InterPro"/>
</dbReference>
<dbReference type="Pfam" id="PF01694">
    <property type="entry name" value="Rhomboid"/>
    <property type="match status" value="1"/>
</dbReference>
<feature type="transmembrane region" description="Helical" evidence="5">
    <location>
        <begin position="16"/>
        <end position="39"/>
    </location>
</feature>
<dbReference type="FunCoup" id="S0F064">
    <property type="interactions" value="200"/>
</dbReference>
<dbReference type="GO" id="GO:0016020">
    <property type="term" value="C:membrane"/>
    <property type="evidence" value="ECO:0007669"/>
    <property type="project" value="UniProtKB-SubCell"/>
</dbReference>